<name>A0A226E9I2_FOLCA</name>
<evidence type="ECO:0000256" key="1">
    <source>
        <dbReference type="SAM" id="Phobius"/>
    </source>
</evidence>
<accession>A0A226E9I2</accession>
<organism evidence="2 3">
    <name type="scientific">Folsomia candida</name>
    <name type="common">Springtail</name>
    <dbReference type="NCBI Taxonomy" id="158441"/>
    <lineage>
        <taxon>Eukaryota</taxon>
        <taxon>Metazoa</taxon>
        <taxon>Ecdysozoa</taxon>
        <taxon>Arthropoda</taxon>
        <taxon>Hexapoda</taxon>
        <taxon>Collembola</taxon>
        <taxon>Entomobryomorpha</taxon>
        <taxon>Isotomoidea</taxon>
        <taxon>Isotomidae</taxon>
        <taxon>Proisotominae</taxon>
        <taxon>Folsomia</taxon>
    </lineage>
</organism>
<protein>
    <submittedName>
        <fullName evidence="2">Uncharacterized protein</fullName>
    </submittedName>
</protein>
<keyword evidence="1" id="KW-0472">Membrane</keyword>
<evidence type="ECO:0000313" key="2">
    <source>
        <dbReference type="EMBL" id="OXA53501.1"/>
    </source>
</evidence>
<dbReference type="Proteomes" id="UP000198287">
    <property type="component" value="Unassembled WGS sequence"/>
</dbReference>
<evidence type="ECO:0000313" key="3">
    <source>
        <dbReference type="Proteomes" id="UP000198287"/>
    </source>
</evidence>
<keyword evidence="3" id="KW-1185">Reference proteome</keyword>
<reference evidence="2 3" key="1">
    <citation type="submission" date="2015-12" db="EMBL/GenBank/DDBJ databases">
        <title>The genome of Folsomia candida.</title>
        <authorList>
            <person name="Faddeeva A."/>
            <person name="Derks M.F."/>
            <person name="Anvar Y."/>
            <person name="Smit S."/>
            <person name="Van Straalen N."/>
            <person name="Roelofs D."/>
        </authorList>
    </citation>
    <scope>NUCLEOTIDE SEQUENCE [LARGE SCALE GENOMIC DNA]</scope>
    <source>
        <strain evidence="2 3">VU population</strain>
        <tissue evidence="2">Whole body</tissue>
    </source>
</reference>
<comment type="caution">
    <text evidence="2">The sequence shown here is derived from an EMBL/GenBank/DDBJ whole genome shotgun (WGS) entry which is preliminary data.</text>
</comment>
<feature type="transmembrane region" description="Helical" evidence="1">
    <location>
        <begin position="58"/>
        <end position="77"/>
    </location>
</feature>
<dbReference type="AlphaFoldDB" id="A0A226E9I2"/>
<keyword evidence="1" id="KW-1133">Transmembrane helix</keyword>
<proteinExistence type="predicted"/>
<gene>
    <name evidence="2" type="ORF">Fcan01_11373</name>
</gene>
<dbReference type="EMBL" id="LNIX01000005">
    <property type="protein sequence ID" value="OXA53501.1"/>
    <property type="molecule type" value="Genomic_DNA"/>
</dbReference>
<sequence length="212" mass="23997">MEDCVACLSKLPENSFGFFKNGSTLCFNSFDPPKVWFVKVISFLQDCPPKPETSETNTLLIVLLVIASVFVALCVLFKMKFISIVTRPEPREDSEYWEILDMDALNLNNYGIDAATGLRPPSPSSSTNIKFSWNFHANLYKWKYCIFTYPQLLLHPLPQLIPPDQPKSYIPLSYRLHQPEVPISPLVPLLHPHTPPLQPTRALAPPSLTLSN</sequence>
<keyword evidence="1" id="KW-0812">Transmembrane</keyword>